<dbReference type="Proteomes" id="UP000516148">
    <property type="component" value="Chromosome"/>
</dbReference>
<reference evidence="1 2" key="1">
    <citation type="submission" date="2020-09" db="EMBL/GenBank/DDBJ databases">
        <title>Sphingomonas sp., a new species isolated from pork steak.</title>
        <authorList>
            <person name="Heidler von Heilborn D."/>
        </authorList>
    </citation>
    <scope>NUCLEOTIDE SEQUENCE [LARGE SCALE GENOMIC DNA]</scope>
    <source>
        <strain evidence="2">S8-3T</strain>
    </source>
</reference>
<evidence type="ECO:0008006" key="3">
    <source>
        <dbReference type="Google" id="ProtNLM"/>
    </source>
</evidence>
<organism evidence="1 2">
    <name type="scientific">Sphingomonas alpina</name>
    <dbReference type="NCBI Taxonomy" id="653931"/>
    <lineage>
        <taxon>Bacteria</taxon>
        <taxon>Pseudomonadati</taxon>
        <taxon>Pseudomonadota</taxon>
        <taxon>Alphaproteobacteria</taxon>
        <taxon>Sphingomonadales</taxon>
        <taxon>Sphingomonadaceae</taxon>
        <taxon>Sphingomonas</taxon>
    </lineage>
</organism>
<accession>A0A7H0LHZ2</accession>
<evidence type="ECO:0000313" key="2">
    <source>
        <dbReference type="Proteomes" id="UP000516148"/>
    </source>
</evidence>
<dbReference type="RefSeq" id="WP_187761612.1">
    <property type="nucleotide sequence ID" value="NZ_CP061038.1"/>
</dbReference>
<gene>
    <name evidence="1" type="ORF">H3Z74_21915</name>
</gene>
<evidence type="ECO:0000313" key="1">
    <source>
        <dbReference type="EMBL" id="QNQ09295.1"/>
    </source>
</evidence>
<name>A0A7H0LHZ2_9SPHN</name>
<proteinExistence type="predicted"/>
<dbReference type="EMBL" id="CP061038">
    <property type="protein sequence ID" value="QNQ09295.1"/>
    <property type="molecule type" value="Genomic_DNA"/>
</dbReference>
<dbReference type="KEGG" id="spap:H3Z74_21915"/>
<protein>
    <recommendedName>
        <fullName evidence="3">DUF1488 family protein</fullName>
    </recommendedName>
</protein>
<dbReference type="AlphaFoldDB" id="A0A7H0LHZ2"/>
<keyword evidence="2" id="KW-1185">Reference proteome</keyword>
<sequence length="104" mass="11905">MTDYRAAPSTEGQHADIRMDFSGLGVECAFAYRIDREEVAEVLSIGRREQVLGLDGLRRRDARAAFIDRIARTLAVQLSDFLNDRDGWNGERRAEIIERHSRAR</sequence>